<comment type="caution">
    <text evidence="1">The sequence shown here is derived from an EMBL/GenBank/DDBJ whole genome shotgun (WGS) entry which is preliminary data.</text>
</comment>
<evidence type="ECO:0000313" key="2">
    <source>
        <dbReference type="Proteomes" id="UP001249851"/>
    </source>
</evidence>
<gene>
    <name evidence="1" type="ORF">P5673_013363</name>
</gene>
<dbReference type="EMBL" id="JARQWQ010000025">
    <property type="protein sequence ID" value="KAK2563626.1"/>
    <property type="molecule type" value="Genomic_DNA"/>
</dbReference>
<reference evidence="1" key="2">
    <citation type="journal article" date="2023" name="Science">
        <title>Genomic signatures of disease resistance in endangered staghorn corals.</title>
        <authorList>
            <person name="Vollmer S.V."/>
            <person name="Selwyn J.D."/>
            <person name="Despard B.A."/>
            <person name="Roesel C.L."/>
        </authorList>
    </citation>
    <scope>NUCLEOTIDE SEQUENCE</scope>
    <source>
        <strain evidence="1">K2</strain>
    </source>
</reference>
<dbReference type="Proteomes" id="UP001249851">
    <property type="component" value="Unassembled WGS sequence"/>
</dbReference>
<proteinExistence type="predicted"/>
<organism evidence="1 2">
    <name type="scientific">Acropora cervicornis</name>
    <name type="common">Staghorn coral</name>
    <dbReference type="NCBI Taxonomy" id="6130"/>
    <lineage>
        <taxon>Eukaryota</taxon>
        <taxon>Metazoa</taxon>
        <taxon>Cnidaria</taxon>
        <taxon>Anthozoa</taxon>
        <taxon>Hexacorallia</taxon>
        <taxon>Scleractinia</taxon>
        <taxon>Astrocoeniina</taxon>
        <taxon>Acroporidae</taxon>
        <taxon>Acropora</taxon>
    </lineage>
</organism>
<protein>
    <submittedName>
        <fullName evidence="1">Uncharacterized protein</fullName>
    </submittedName>
</protein>
<accession>A0AAD9V700</accession>
<evidence type="ECO:0000313" key="1">
    <source>
        <dbReference type="EMBL" id="KAK2563626.1"/>
    </source>
</evidence>
<dbReference type="AlphaFoldDB" id="A0AAD9V700"/>
<keyword evidence="2" id="KW-1185">Reference proteome</keyword>
<sequence length="108" mass="12780">MADERETLSKLASLSRMRRQSEPLWNELKDAFENLKTWALNKQNRNCLLEINFLEAKDLIVMCKDVVCFQEDEKDERNLNLCLKTLTEAFRFLRNCCAETPKNQSFVM</sequence>
<reference evidence="1" key="1">
    <citation type="journal article" date="2023" name="G3 (Bethesda)">
        <title>Whole genome assembly and annotation of the endangered Caribbean coral Acropora cervicornis.</title>
        <authorList>
            <person name="Selwyn J.D."/>
            <person name="Vollmer S.V."/>
        </authorList>
    </citation>
    <scope>NUCLEOTIDE SEQUENCE</scope>
    <source>
        <strain evidence="1">K2</strain>
    </source>
</reference>
<name>A0AAD9V700_ACRCE</name>